<dbReference type="InterPro" id="IPR029060">
    <property type="entry name" value="PIN-like_dom_sf"/>
</dbReference>
<evidence type="ECO:0000259" key="1">
    <source>
        <dbReference type="Pfam" id="PF01850"/>
    </source>
</evidence>
<dbReference type="Proteomes" id="UP000031366">
    <property type="component" value="Unassembled WGS sequence"/>
</dbReference>
<proteinExistence type="predicted"/>
<name>A0A0C1U1S9_9CLOT</name>
<dbReference type="SUPFAM" id="SSF88723">
    <property type="entry name" value="PIN domain-like"/>
    <property type="match status" value="1"/>
</dbReference>
<feature type="domain" description="PIN" evidence="1">
    <location>
        <begin position="134"/>
        <end position="206"/>
    </location>
</feature>
<organism evidence="2 3">
    <name type="scientific">Clostridium argentinense CDC 2741</name>
    <dbReference type="NCBI Taxonomy" id="1418104"/>
    <lineage>
        <taxon>Bacteria</taxon>
        <taxon>Bacillati</taxon>
        <taxon>Bacillota</taxon>
        <taxon>Clostridia</taxon>
        <taxon>Eubacteriales</taxon>
        <taxon>Clostridiaceae</taxon>
        <taxon>Clostridium</taxon>
    </lineage>
</organism>
<dbReference type="InterPro" id="IPR039018">
    <property type="entry name" value="VapC20-like"/>
</dbReference>
<dbReference type="PANTHER" id="PTHR42188:SF1">
    <property type="entry name" value="23S RRNA-SPECIFIC ENDONUCLEASE VAPC20"/>
    <property type="match status" value="1"/>
</dbReference>
<dbReference type="PANTHER" id="PTHR42188">
    <property type="entry name" value="23S RRNA-SPECIFIC ENDONUCLEASE VAPC20"/>
    <property type="match status" value="1"/>
</dbReference>
<dbReference type="AlphaFoldDB" id="A0A0C1U1S9"/>
<accession>A0A0C1U1S9</accession>
<dbReference type="GO" id="GO:0004521">
    <property type="term" value="F:RNA endonuclease activity"/>
    <property type="evidence" value="ECO:0007669"/>
    <property type="project" value="InterPro"/>
</dbReference>
<evidence type="ECO:0000313" key="2">
    <source>
        <dbReference type="EMBL" id="KIE45443.1"/>
    </source>
</evidence>
<reference evidence="2 3" key="1">
    <citation type="journal article" date="2015" name="Infect. Genet. Evol.">
        <title>Genomic sequences of six botulinum neurotoxin-producing strains representing three clostridial species illustrate the mobility and diversity of botulinum neurotoxin genes.</title>
        <authorList>
            <person name="Smith T.J."/>
            <person name="Hill K.K."/>
            <person name="Xie G."/>
            <person name="Foley B.T."/>
            <person name="Williamson C.H."/>
            <person name="Foster J.T."/>
            <person name="Johnson S.L."/>
            <person name="Chertkov O."/>
            <person name="Teshima H."/>
            <person name="Gibbons H.S."/>
            <person name="Johnsky L.A."/>
            <person name="Karavis M.A."/>
            <person name="Smith L.A."/>
        </authorList>
    </citation>
    <scope>NUCLEOTIDE SEQUENCE [LARGE SCALE GENOMIC DNA]</scope>
    <source>
        <strain evidence="2 3">CDC 2741</strain>
    </source>
</reference>
<comment type="caution">
    <text evidence="2">The sequence shown here is derived from an EMBL/GenBank/DDBJ whole genome shotgun (WGS) entry which is preliminary data.</text>
</comment>
<protein>
    <submittedName>
        <fullName evidence="2">PIN domain protein</fullName>
    </submittedName>
</protein>
<dbReference type="RefSeq" id="WP_039634958.1">
    <property type="nucleotide sequence ID" value="NZ_AYSO01000019.1"/>
</dbReference>
<dbReference type="GO" id="GO:0016075">
    <property type="term" value="P:rRNA catabolic process"/>
    <property type="evidence" value="ECO:0007669"/>
    <property type="project" value="TreeGrafter"/>
</dbReference>
<dbReference type="InterPro" id="IPR002716">
    <property type="entry name" value="PIN_dom"/>
</dbReference>
<sequence length="219" mass="25538">MEMILYPFKSVTFDESTSIMLDASFLLSLVYDEDIKHSECIEVLRRLLLNKCILYVTSVISSEVLNQIMYKVFMLDMQFKSGKNTPFNSRNNIRTIISSFNKYDRKTLKEKRTDKLVDIPYKKYFDNLSKNILKKELLAIYYKTAVNMHTQLENTIKFNYLDINKDCILKAKELMVKHLISVNDATILATAECHCINYLLTLDSDFLYAESSSISILKI</sequence>
<keyword evidence="3" id="KW-1185">Reference proteome</keyword>
<dbReference type="Gene3D" id="3.40.50.1010">
    <property type="entry name" value="5'-nuclease"/>
    <property type="match status" value="2"/>
</dbReference>
<dbReference type="OrthoDB" id="1903179at2"/>
<dbReference type="EMBL" id="AYSO01000019">
    <property type="protein sequence ID" value="KIE45443.1"/>
    <property type="molecule type" value="Genomic_DNA"/>
</dbReference>
<dbReference type="Pfam" id="PF01850">
    <property type="entry name" value="PIN"/>
    <property type="match status" value="1"/>
</dbReference>
<gene>
    <name evidence="2" type="ORF">U732_2484</name>
</gene>
<evidence type="ECO:0000313" key="3">
    <source>
        <dbReference type="Proteomes" id="UP000031366"/>
    </source>
</evidence>
<dbReference type="STRING" id="29341.RSJ17_00805"/>